<comment type="similarity">
    <text evidence="1 4">Belongs to the glutathione peroxidase family.</text>
</comment>
<protein>
    <recommendedName>
        <fullName evidence="4">Glutathione peroxidase</fullName>
    </recommendedName>
</protein>
<evidence type="ECO:0000256" key="1">
    <source>
        <dbReference type="ARBA" id="ARBA00006926"/>
    </source>
</evidence>
<dbReference type="Proteomes" id="UP001501410">
    <property type="component" value="Unassembled WGS sequence"/>
</dbReference>
<dbReference type="RefSeq" id="WP_344822169.1">
    <property type="nucleotide sequence ID" value="NZ_BAABEZ010000002.1"/>
</dbReference>
<sequence>MKVAILTILLCAVGAGITLSARAGGKDGQPVIYGFKVAGLEGGTIDFSQFKGKKILVVNTASECGYTPQYEGLEALYKANKGKLVIVGFPSNDFGAQEPGDNKTIASFCKKNYGVSFPMASKVVVKGDKQVPLYRWLTHKSENGFQDSEVKWNFNKYLIDEQGHLIGVYPSSVTPQSAELKAAIEK</sequence>
<proteinExistence type="inferred from homology"/>
<organism evidence="6 7">
    <name type="scientific">Rurimicrobium arvi</name>
    <dbReference type="NCBI Taxonomy" id="2049916"/>
    <lineage>
        <taxon>Bacteria</taxon>
        <taxon>Pseudomonadati</taxon>
        <taxon>Bacteroidota</taxon>
        <taxon>Chitinophagia</taxon>
        <taxon>Chitinophagales</taxon>
        <taxon>Chitinophagaceae</taxon>
        <taxon>Rurimicrobium</taxon>
    </lineage>
</organism>
<keyword evidence="2 4" id="KW-0575">Peroxidase</keyword>
<comment type="caution">
    <text evidence="6">The sequence shown here is derived from an EMBL/GenBank/DDBJ whole genome shotgun (WGS) entry which is preliminary data.</text>
</comment>
<gene>
    <name evidence="6" type="ORF">GCM10023092_04070</name>
</gene>
<dbReference type="EMBL" id="BAABEZ010000002">
    <property type="protein sequence ID" value="GAA4449583.1"/>
    <property type="molecule type" value="Genomic_DNA"/>
</dbReference>
<evidence type="ECO:0000313" key="7">
    <source>
        <dbReference type="Proteomes" id="UP001501410"/>
    </source>
</evidence>
<dbReference type="PANTHER" id="PTHR11592">
    <property type="entry name" value="GLUTATHIONE PEROXIDASE"/>
    <property type="match status" value="1"/>
</dbReference>
<dbReference type="PANTHER" id="PTHR11592:SF134">
    <property type="entry name" value="PHOSPHOLIPID HYDROPEROXIDE GLUTATHIONE PEROXIDASE"/>
    <property type="match status" value="1"/>
</dbReference>
<feature type="chain" id="PRO_5045793535" description="Glutathione peroxidase" evidence="5">
    <location>
        <begin position="24"/>
        <end position="186"/>
    </location>
</feature>
<evidence type="ECO:0000313" key="6">
    <source>
        <dbReference type="EMBL" id="GAA4449583.1"/>
    </source>
</evidence>
<dbReference type="CDD" id="cd00340">
    <property type="entry name" value="GSH_Peroxidase"/>
    <property type="match status" value="1"/>
</dbReference>
<dbReference type="Pfam" id="PF00255">
    <property type="entry name" value="GSHPx"/>
    <property type="match status" value="1"/>
</dbReference>
<dbReference type="InterPro" id="IPR000889">
    <property type="entry name" value="Glutathione_peroxidase"/>
</dbReference>
<evidence type="ECO:0000256" key="4">
    <source>
        <dbReference type="RuleBase" id="RU000499"/>
    </source>
</evidence>
<reference evidence="7" key="1">
    <citation type="journal article" date="2019" name="Int. J. Syst. Evol. Microbiol.">
        <title>The Global Catalogue of Microorganisms (GCM) 10K type strain sequencing project: providing services to taxonomists for standard genome sequencing and annotation.</title>
        <authorList>
            <consortium name="The Broad Institute Genomics Platform"/>
            <consortium name="The Broad Institute Genome Sequencing Center for Infectious Disease"/>
            <person name="Wu L."/>
            <person name="Ma J."/>
        </authorList>
    </citation>
    <scope>NUCLEOTIDE SEQUENCE [LARGE SCALE GENOMIC DNA]</scope>
    <source>
        <strain evidence="7">JCM 31921</strain>
    </source>
</reference>
<accession>A0ABP8MHC0</accession>
<dbReference type="PRINTS" id="PR01011">
    <property type="entry name" value="GLUTPROXDASE"/>
</dbReference>
<name>A0ABP8MHC0_9BACT</name>
<dbReference type="PROSITE" id="PS51355">
    <property type="entry name" value="GLUTATHIONE_PEROXID_3"/>
    <property type="match status" value="1"/>
</dbReference>
<dbReference type="SUPFAM" id="SSF52833">
    <property type="entry name" value="Thioredoxin-like"/>
    <property type="match status" value="1"/>
</dbReference>
<keyword evidence="5" id="KW-0732">Signal</keyword>
<evidence type="ECO:0000256" key="3">
    <source>
        <dbReference type="ARBA" id="ARBA00023002"/>
    </source>
</evidence>
<evidence type="ECO:0000256" key="5">
    <source>
        <dbReference type="SAM" id="SignalP"/>
    </source>
</evidence>
<keyword evidence="3 4" id="KW-0560">Oxidoreductase</keyword>
<dbReference type="PROSITE" id="PS00460">
    <property type="entry name" value="GLUTATHIONE_PEROXID_1"/>
    <property type="match status" value="1"/>
</dbReference>
<dbReference type="InterPro" id="IPR029759">
    <property type="entry name" value="GPX_AS"/>
</dbReference>
<dbReference type="Gene3D" id="3.40.30.10">
    <property type="entry name" value="Glutaredoxin"/>
    <property type="match status" value="1"/>
</dbReference>
<evidence type="ECO:0000256" key="2">
    <source>
        <dbReference type="ARBA" id="ARBA00022559"/>
    </source>
</evidence>
<dbReference type="PIRSF" id="PIRSF000303">
    <property type="entry name" value="Glutathion_perox"/>
    <property type="match status" value="1"/>
</dbReference>
<dbReference type="InterPro" id="IPR036249">
    <property type="entry name" value="Thioredoxin-like_sf"/>
</dbReference>
<feature type="signal peptide" evidence="5">
    <location>
        <begin position="1"/>
        <end position="23"/>
    </location>
</feature>
<dbReference type="GO" id="GO:0004601">
    <property type="term" value="F:peroxidase activity"/>
    <property type="evidence" value="ECO:0007669"/>
    <property type="project" value="UniProtKB-KW"/>
</dbReference>
<keyword evidence="7" id="KW-1185">Reference proteome</keyword>